<keyword evidence="6" id="KW-0479">Metal-binding</keyword>
<evidence type="ECO:0000256" key="4">
    <source>
        <dbReference type="ARBA" id="ARBA00022490"/>
    </source>
</evidence>
<dbReference type="PANTHER" id="PTHR33540">
    <property type="entry name" value="TRNA THREONYLCARBAMOYLADENOSINE BIOSYNTHESIS PROTEIN TSAE"/>
    <property type="match status" value="1"/>
</dbReference>
<dbReference type="SUPFAM" id="SSF52540">
    <property type="entry name" value="P-loop containing nucleoside triphosphate hydrolases"/>
    <property type="match status" value="1"/>
</dbReference>
<protein>
    <recommendedName>
        <fullName evidence="3">tRNA threonylcarbamoyladenosine biosynthesis protein TsaE</fullName>
    </recommendedName>
    <alternativeName>
        <fullName evidence="10">t(6)A37 threonylcarbamoyladenosine biosynthesis protein TsaE</fullName>
    </alternativeName>
</protein>
<comment type="subcellular location">
    <subcellularLocation>
        <location evidence="1">Cytoplasm</location>
    </subcellularLocation>
</comment>
<dbReference type="PANTHER" id="PTHR33540:SF2">
    <property type="entry name" value="TRNA THREONYLCARBAMOYLADENOSINE BIOSYNTHESIS PROTEIN TSAE"/>
    <property type="match status" value="1"/>
</dbReference>
<dbReference type="InterPro" id="IPR003442">
    <property type="entry name" value="T6A_TsaE"/>
</dbReference>
<keyword evidence="9" id="KW-0460">Magnesium</keyword>
<gene>
    <name evidence="11" type="ORF">GCM10022278_03980</name>
</gene>
<comment type="similarity">
    <text evidence="2">Belongs to the TsaE family.</text>
</comment>
<comment type="caution">
    <text evidence="11">The sequence shown here is derived from an EMBL/GenBank/DDBJ whole genome shotgun (WGS) entry which is preliminary data.</text>
</comment>
<evidence type="ECO:0000313" key="11">
    <source>
        <dbReference type="EMBL" id="GAA3948017.1"/>
    </source>
</evidence>
<keyword evidence="5" id="KW-0819">tRNA processing</keyword>
<reference evidence="12" key="1">
    <citation type="journal article" date="2019" name="Int. J. Syst. Evol. Microbiol.">
        <title>The Global Catalogue of Microorganisms (GCM) 10K type strain sequencing project: providing services to taxonomists for standard genome sequencing and annotation.</title>
        <authorList>
            <consortium name="The Broad Institute Genomics Platform"/>
            <consortium name="The Broad Institute Genome Sequencing Center for Infectious Disease"/>
            <person name="Wu L."/>
            <person name="Ma J."/>
        </authorList>
    </citation>
    <scope>NUCLEOTIDE SEQUENCE [LARGE SCALE GENOMIC DNA]</scope>
    <source>
        <strain evidence="12">JCM 17555</strain>
    </source>
</reference>
<proteinExistence type="inferred from homology"/>
<dbReference type="NCBIfam" id="TIGR00150">
    <property type="entry name" value="T6A_YjeE"/>
    <property type="match status" value="1"/>
</dbReference>
<dbReference type="RefSeq" id="WP_344802744.1">
    <property type="nucleotide sequence ID" value="NZ_BAABBO010000001.1"/>
</dbReference>
<accession>A0ABP7NIK1</accession>
<dbReference type="Proteomes" id="UP001501337">
    <property type="component" value="Unassembled WGS sequence"/>
</dbReference>
<name>A0ABP7NIK1_9GAMM</name>
<evidence type="ECO:0000256" key="5">
    <source>
        <dbReference type="ARBA" id="ARBA00022694"/>
    </source>
</evidence>
<organism evidence="11 12">
    <name type="scientific">Allohahella marinimesophila</name>
    <dbReference type="NCBI Taxonomy" id="1054972"/>
    <lineage>
        <taxon>Bacteria</taxon>
        <taxon>Pseudomonadati</taxon>
        <taxon>Pseudomonadota</taxon>
        <taxon>Gammaproteobacteria</taxon>
        <taxon>Oceanospirillales</taxon>
        <taxon>Hahellaceae</taxon>
        <taxon>Allohahella</taxon>
    </lineage>
</organism>
<keyword evidence="12" id="KW-1185">Reference proteome</keyword>
<keyword evidence="4" id="KW-0963">Cytoplasm</keyword>
<evidence type="ECO:0000256" key="7">
    <source>
        <dbReference type="ARBA" id="ARBA00022741"/>
    </source>
</evidence>
<dbReference type="EMBL" id="BAABBO010000001">
    <property type="protein sequence ID" value="GAA3948017.1"/>
    <property type="molecule type" value="Genomic_DNA"/>
</dbReference>
<evidence type="ECO:0000256" key="1">
    <source>
        <dbReference type="ARBA" id="ARBA00004496"/>
    </source>
</evidence>
<evidence type="ECO:0000256" key="10">
    <source>
        <dbReference type="ARBA" id="ARBA00032441"/>
    </source>
</evidence>
<evidence type="ECO:0000256" key="9">
    <source>
        <dbReference type="ARBA" id="ARBA00022842"/>
    </source>
</evidence>
<dbReference type="Pfam" id="PF02367">
    <property type="entry name" value="TsaE"/>
    <property type="match status" value="1"/>
</dbReference>
<evidence type="ECO:0000256" key="3">
    <source>
        <dbReference type="ARBA" id="ARBA00019010"/>
    </source>
</evidence>
<evidence type="ECO:0000256" key="6">
    <source>
        <dbReference type="ARBA" id="ARBA00022723"/>
    </source>
</evidence>
<sequence>MMANITTLAALDTFAAVCAEKFQTRMSQTGLLTVYLKGDLGSGKTTFSQHLLWHLGFSGKVKSPTYTLVETYEMTSSSINHFDLYRLDDPEELEYMGIRDYFVVPTRNSEFGEIQPPQLNIVEWPERGEHVLPQADLSLYFSFDGSHRTVTLVEATDTLAFDIAQTLQEHTDVAIQ</sequence>
<dbReference type="InterPro" id="IPR027417">
    <property type="entry name" value="P-loop_NTPase"/>
</dbReference>
<dbReference type="Gene3D" id="3.40.50.300">
    <property type="entry name" value="P-loop containing nucleotide triphosphate hydrolases"/>
    <property type="match status" value="1"/>
</dbReference>
<evidence type="ECO:0000256" key="2">
    <source>
        <dbReference type="ARBA" id="ARBA00007599"/>
    </source>
</evidence>
<evidence type="ECO:0000313" key="12">
    <source>
        <dbReference type="Proteomes" id="UP001501337"/>
    </source>
</evidence>
<keyword evidence="7" id="KW-0547">Nucleotide-binding</keyword>
<keyword evidence="8" id="KW-0067">ATP-binding</keyword>
<evidence type="ECO:0000256" key="8">
    <source>
        <dbReference type="ARBA" id="ARBA00022840"/>
    </source>
</evidence>